<protein>
    <submittedName>
        <fullName evidence="2">RNase H and integrase-like protein</fullName>
    </submittedName>
</protein>
<dbReference type="PANTHER" id="PTHR47331">
    <property type="entry name" value="PHD-TYPE DOMAIN-CONTAINING PROTEIN"/>
    <property type="match status" value="1"/>
</dbReference>
<evidence type="ECO:0000313" key="2">
    <source>
        <dbReference type="EMBL" id="KOB52281.1"/>
    </source>
</evidence>
<sequence length="128" mass="14513">MQALDKSLQFIVVNSRPLTHVAVTPEAPEALTPNHLLLGANSHVPAPGAFAEDDEHARQHWRRAQYLADEFWRRWLHEYLPLLQQRREPHTTGEPPRIGDLVLICDNNLPRNTWPRGKVSALHPGADG</sequence>
<gene>
    <name evidence="2" type="ORF">OBRU01_24179</name>
</gene>
<dbReference type="EMBL" id="JTDY01012383">
    <property type="protein sequence ID" value="KOB52281.1"/>
    <property type="molecule type" value="Genomic_DNA"/>
</dbReference>
<dbReference type="Proteomes" id="UP000037510">
    <property type="component" value="Unassembled WGS sequence"/>
</dbReference>
<dbReference type="PANTHER" id="PTHR47331:SF5">
    <property type="entry name" value="RIBONUCLEASE H"/>
    <property type="match status" value="1"/>
</dbReference>
<reference evidence="2 3" key="1">
    <citation type="journal article" date="2015" name="Genome Biol. Evol.">
        <title>The genome of winter moth (Operophtera brumata) provides a genomic perspective on sexual dimorphism and phenology.</title>
        <authorList>
            <person name="Derks M.F."/>
            <person name="Smit S."/>
            <person name="Salis L."/>
            <person name="Schijlen E."/>
            <person name="Bossers A."/>
            <person name="Mateman C."/>
            <person name="Pijl A.S."/>
            <person name="de Ridder D."/>
            <person name="Groenen M.A."/>
            <person name="Visser M.E."/>
            <person name="Megens H.J."/>
        </authorList>
    </citation>
    <scope>NUCLEOTIDE SEQUENCE [LARGE SCALE GENOMIC DNA]</scope>
    <source>
        <strain evidence="2">WM2013NL</strain>
        <tissue evidence="2">Head and thorax</tissue>
    </source>
</reference>
<dbReference type="InterPro" id="IPR040676">
    <property type="entry name" value="DUF5641"/>
</dbReference>
<feature type="domain" description="DUF5641" evidence="1">
    <location>
        <begin position="60"/>
        <end position="128"/>
    </location>
</feature>
<accession>A0A0L7K3C8</accession>
<name>A0A0L7K3C8_OPEBR</name>
<dbReference type="Pfam" id="PF18701">
    <property type="entry name" value="DUF5641"/>
    <property type="match status" value="1"/>
</dbReference>
<comment type="caution">
    <text evidence="2">The sequence shown here is derived from an EMBL/GenBank/DDBJ whole genome shotgun (WGS) entry which is preliminary data.</text>
</comment>
<proteinExistence type="predicted"/>
<dbReference type="STRING" id="104452.A0A0L7K3C8"/>
<evidence type="ECO:0000259" key="1">
    <source>
        <dbReference type="Pfam" id="PF18701"/>
    </source>
</evidence>
<dbReference type="AlphaFoldDB" id="A0A0L7K3C8"/>
<keyword evidence="3" id="KW-1185">Reference proteome</keyword>
<feature type="non-terminal residue" evidence="2">
    <location>
        <position position="128"/>
    </location>
</feature>
<organism evidence="2 3">
    <name type="scientific">Operophtera brumata</name>
    <name type="common">Winter moth</name>
    <name type="synonym">Phalaena brumata</name>
    <dbReference type="NCBI Taxonomy" id="104452"/>
    <lineage>
        <taxon>Eukaryota</taxon>
        <taxon>Metazoa</taxon>
        <taxon>Ecdysozoa</taxon>
        <taxon>Arthropoda</taxon>
        <taxon>Hexapoda</taxon>
        <taxon>Insecta</taxon>
        <taxon>Pterygota</taxon>
        <taxon>Neoptera</taxon>
        <taxon>Endopterygota</taxon>
        <taxon>Lepidoptera</taxon>
        <taxon>Glossata</taxon>
        <taxon>Ditrysia</taxon>
        <taxon>Geometroidea</taxon>
        <taxon>Geometridae</taxon>
        <taxon>Larentiinae</taxon>
        <taxon>Operophtera</taxon>
    </lineage>
</organism>
<feature type="non-terminal residue" evidence="2">
    <location>
        <position position="1"/>
    </location>
</feature>
<evidence type="ECO:0000313" key="3">
    <source>
        <dbReference type="Proteomes" id="UP000037510"/>
    </source>
</evidence>